<dbReference type="AlphaFoldDB" id="A0A0F9THP6"/>
<reference evidence="1" key="1">
    <citation type="journal article" date="2015" name="Nature">
        <title>Complex archaea that bridge the gap between prokaryotes and eukaryotes.</title>
        <authorList>
            <person name="Spang A."/>
            <person name="Saw J.H."/>
            <person name="Jorgensen S.L."/>
            <person name="Zaremba-Niedzwiedzka K."/>
            <person name="Martijn J."/>
            <person name="Lind A.E."/>
            <person name="van Eijk R."/>
            <person name="Schleper C."/>
            <person name="Guy L."/>
            <person name="Ettema T.J."/>
        </authorList>
    </citation>
    <scope>NUCLEOTIDE SEQUENCE</scope>
</reference>
<name>A0A0F9THP6_9ZZZZ</name>
<dbReference type="EMBL" id="LAZR01000326">
    <property type="protein sequence ID" value="KKN74417.1"/>
    <property type="molecule type" value="Genomic_DNA"/>
</dbReference>
<organism evidence="1">
    <name type="scientific">marine sediment metagenome</name>
    <dbReference type="NCBI Taxonomy" id="412755"/>
    <lineage>
        <taxon>unclassified sequences</taxon>
        <taxon>metagenomes</taxon>
        <taxon>ecological metagenomes</taxon>
    </lineage>
</organism>
<sequence>MGLKEDIEKKLAAETKYSSRYEILAIELSIIEALDKLADEFLTIKATAASERR</sequence>
<comment type="caution">
    <text evidence="1">The sequence shown here is derived from an EMBL/GenBank/DDBJ whole genome shotgun (WGS) entry which is preliminary data.</text>
</comment>
<evidence type="ECO:0000313" key="1">
    <source>
        <dbReference type="EMBL" id="KKN74417.1"/>
    </source>
</evidence>
<proteinExistence type="predicted"/>
<gene>
    <name evidence="1" type="ORF">LCGC14_0390370</name>
</gene>
<accession>A0A0F9THP6</accession>
<protein>
    <submittedName>
        <fullName evidence="1">Uncharacterized protein</fullName>
    </submittedName>
</protein>